<reference evidence="1 2" key="1">
    <citation type="submission" date="2023-05" db="EMBL/GenBank/DDBJ databases">
        <title>B98-5 Cell Line De Novo Hybrid Assembly: An Optical Mapping Approach.</title>
        <authorList>
            <person name="Kananen K."/>
            <person name="Auerbach J.A."/>
            <person name="Kautto E."/>
            <person name="Blachly J.S."/>
        </authorList>
    </citation>
    <scope>NUCLEOTIDE SEQUENCE [LARGE SCALE GENOMIC DNA]</scope>
    <source>
        <strain evidence="1">B95-8</strain>
        <tissue evidence="1">Cell line</tissue>
    </source>
</reference>
<evidence type="ECO:0000313" key="2">
    <source>
        <dbReference type="Proteomes" id="UP001266305"/>
    </source>
</evidence>
<protein>
    <submittedName>
        <fullName evidence="1">Uncharacterized protein</fullName>
    </submittedName>
</protein>
<name>A0ABQ9W523_SAGOE</name>
<organism evidence="1 2">
    <name type="scientific">Saguinus oedipus</name>
    <name type="common">Cotton-top tamarin</name>
    <name type="synonym">Oedipomidas oedipus</name>
    <dbReference type="NCBI Taxonomy" id="9490"/>
    <lineage>
        <taxon>Eukaryota</taxon>
        <taxon>Metazoa</taxon>
        <taxon>Chordata</taxon>
        <taxon>Craniata</taxon>
        <taxon>Vertebrata</taxon>
        <taxon>Euteleostomi</taxon>
        <taxon>Mammalia</taxon>
        <taxon>Eutheria</taxon>
        <taxon>Euarchontoglires</taxon>
        <taxon>Primates</taxon>
        <taxon>Haplorrhini</taxon>
        <taxon>Platyrrhini</taxon>
        <taxon>Cebidae</taxon>
        <taxon>Callitrichinae</taxon>
        <taxon>Saguinus</taxon>
    </lineage>
</organism>
<dbReference type="EMBL" id="JASSZA010000003">
    <property type="protein sequence ID" value="KAK2115477.1"/>
    <property type="molecule type" value="Genomic_DNA"/>
</dbReference>
<dbReference type="Proteomes" id="UP001266305">
    <property type="component" value="Unassembled WGS sequence"/>
</dbReference>
<proteinExistence type="predicted"/>
<gene>
    <name evidence="1" type="ORF">P7K49_006103</name>
</gene>
<evidence type="ECO:0000313" key="1">
    <source>
        <dbReference type="EMBL" id="KAK2115477.1"/>
    </source>
</evidence>
<sequence>MVVAKALQQVEAMTGGVPGCLVDGKSQPPNLPYEIHSATPIDEILNMFKVERVHYSSTWCKGMVVLLKKPGNYSEYRNSHISKRRGKNTSGTSGVEMIKSAALKCQAPSSSSTMHGAESCMRLAPNRLLTKDPECRLSSLRDLQSVPYLADMNWDAVFEKALMPGFVPNSSPVPASYYLNGGGDPSEEGKRDLGPRGWFLGSLRCPRLVFMSDYFKDFVRKSALGESKDLTVTILCPPSTCTHQHCTAQELNPWEENNPGASCQGAADNNGEPPLLSSVCVPLADFQTHILDSPEKCTRLLYRL</sequence>
<keyword evidence="2" id="KW-1185">Reference proteome</keyword>
<comment type="caution">
    <text evidence="1">The sequence shown here is derived from an EMBL/GenBank/DDBJ whole genome shotgun (WGS) entry which is preliminary data.</text>
</comment>
<accession>A0ABQ9W523</accession>